<proteinExistence type="predicted"/>
<keyword evidence="3" id="KW-0862">Zinc</keyword>
<dbReference type="PANTHER" id="PTHR42647:SF72">
    <property type="entry name" value="EF-HAND CALCIUM-BINDING DOMAIN-CONTAINING PROTEIN 4A"/>
    <property type="match status" value="1"/>
</dbReference>
<protein>
    <recommendedName>
        <fullName evidence="8">RING-type domain-containing protein</fullName>
    </recommendedName>
</protein>
<dbReference type="Pfam" id="PF13920">
    <property type="entry name" value="zf-C3HC4_3"/>
    <property type="match status" value="1"/>
</dbReference>
<feature type="coiled-coil region" evidence="4">
    <location>
        <begin position="266"/>
        <end position="293"/>
    </location>
</feature>
<feature type="region of interest" description="Disordered" evidence="5">
    <location>
        <begin position="21"/>
        <end position="47"/>
    </location>
</feature>
<evidence type="ECO:0000256" key="2">
    <source>
        <dbReference type="ARBA" id="ARBA00022771"/>
    </source>
</evidence>
<dbReference type="CDD" id="cd16649">
    <property type="entry name" value="mRING-HC-C3HC5_CGRF1-like"/>
    <property type="match status" value="1"/>
</dbReference>
<comment type="caution">
    <text evidence="6">The sequence shown here is derived from an EMBL/GenBank/DDBJ whole genome shotgun (WGS) entry which is preliminary data.</text>
</comment>
<reference evidence="6" key="2">
    <citation type="submission" date="2021-02" db="EMBL/GenBank/DDBJ databases">
        <authorList>
            <person name="Kimball J.A."/>
            <person name="Haas M.W."/>
            <person name="Macchietto M."/>
            <person name="Kono T."/>
            <person name="Duquette J."/>
            <person name="Shao M."/>
        </authorList>
    </citation>
    <scope>NUCLEOTIDE SEQUENCE</scope>
    <source>
        <tissue evidence="6">Fresh leaf tissue</tissue>
    </source>
</reference>
<dbReference type="GO" id="GO:0008270">
    <property type="term" value="F:zinc ion binding"/>
    <property type="evidence" value="ECO:0007669"/>
    <property type="project" value="UniProtKB-KW"/>
</dbReference>
<sequence length="414" mass="43381">MHRKLAWIALFAQTERCSHGNGIQVSNPSTQPFLPLGRRPPPRRDETRQTALVPLAGTTAVYITSLPPSSRLAPFLAFSVTAVEVVSMAVQARHDLRALEGATAAGSLFLGDNVGCAPAAGAGIGSSAGPALIGSTVRRDLPRSELTCNDNIGGGFGFVARKRARLEVEEPAAPAQQRAVMPQGIVVSGDVQSTAVGCGVASTSGRVANVAGVWPDVLSQLYYQGVEIEAFVRLESETMRAGLAEAHRRHVRAVVATVERATAGRLRGAEADLERARCRAAELEDRLRQMTSEGQAWLSIAKSHEAVAAGLRATLDQLKSPSVLAATGAECDAEDAHSQTGTAHSVCFETPVADDAATSKTAANLFCKSCRAGEACVLLLPCRHLSLCRACEAAVDCCPVCAATKNSSLHVLLS</sequence>
<gene>
    <name evidence="6" type="ORF">GUJ93_ZPchr0004g40378</name>
</gene>
<dbReference type="PANTHER" id="PTHR42647">
    <property type="entry name" value="SBP (S-RIBONUCLEASE BINDING PROTEIN) FAMILY PROTEIN"/>
    <property type="match status" value="1"/>
</dbReference>
<keyword evidence="4" id="KW-0175">Coiled coil</keyword>
<accession>A0A8J5SAE2</accession>
<keyword evidence="1" id="KW-0479">Metal-binding</keyword>
<dbReference type="OrthoDB" id="1711136at2759"/>
<evidence type="ECO:0000313" key="7">
    <source>
        <dbReference type="Proteomes" id="UP000729402"/>
    </source>
</evidence>
<reference evidence="6" key="1">
    <citation type="journal article" date="2021" name="bioRxiv">
        <title>Whole Genome Assembly and Annotation of Northern Wild Rice, Zizania palustris L., Supports a Whole Genome Duplication in the Zizania Genus.</title>
        <authorList>
            <person name="Haas M."/>
            <person name="Kono T."/>
            <person name="Macchietto M."/>
            <person name="Millas R."/>
            <person name="McGilp L."/>
            <person name="Shao M."/>
            <person name="Duquette J."/>
            <person name="Hirsch C.N."/>
            <person name="Kimball J."/>
        </authorList>
    </citation>
    <scope>NUCLEOTIDE SEQUENCE</scope>
    <source>
        <tissue evidence="6">Fresh leaf tissue</tissue>
    </source>
</reference>
<dbReference type="EMBL" id="JAAALK010000285">
    <property type="protein sequence ID" value="KAG8064377.1"/>
    <property type="molecule type" value="Genomic_DNA"/>
</dbReference>
<evidence type="ECO:0000256" key="1">
    <source>
        <dbReference type="ARBA" id="ARBA00022723"/>
    </source>
</evidence>
<dbReference type="GO" id="GO:0004842">
    <property type="term" value="F:ubiquitin-protein transferase activity"/>
    <property type="evidence" value="ECO:0007669"/>
    <property type="project" value="TreeGrafter"/>
</dbReference>
<name>A0A8J5SAE2_ZIZPA</name>
<dbReference type="AlphaFoldDB" id="A0A8J5SAE2"/>
<evidence type="ECO:0000256" key="4">
    <source>
        <dbReference type="SAM" id="Coils"/>
    </source>
</evidence>
<evidence type="ECO:0000313" key="6">
    <source>
        <dbReference type="EMBL" id="KAG8064377.1"/>
    </source>
</evidence>
<evidence type="ECO:0000256" key="3">
    <source>
        <dbReference type="ARBA" id="ARBA00022833"/>
    </source>
</evidence>
<organism evidence="6 7">
    <name type="scientific">Zizania palustris</name>
    <name type="common">Northern wild rice</name>
    <dbReference type="NCBI Taxonomy" id="103762"/>
    <lineage>
        <taxon>Eukaryota</taxon>
        <taxon>Viridiplantae</taxon>
        <taxon>Streptophyta</taxon>
        <taxon>Embryophyta</taxon>
        <taxon>Tracheophyta</taxon>
        <taxon>Spermatophyta</taxon>
        <taxon>Magnoliopsida</taxon>
        <taxon>Liliopsida</taxon>
        <taxon>Poales</taxon>
        <taxon>Poaceae</taxon>
        <taxon>BOP clade</taxon>
        <taxon>Oryzoideae</taxon>
        <taxon>Oryzeae</taxon>
        <taxon>Zizaniinae</taxon>
        <taxon>Zizania</taxon>
    </lineage>
</organism>
<feature type="compositionally biased region" description="Polar residues" evidence="5">
    <location>
        <begin position="21"/>
        <end position="32"/>
    </location>
</feature>
<evidence type="ECO:0000256" key="5">
    <source>
        <dbReference type="SAM" id="MobiDB-lite"/>
    </source>
</evidence>
<dbReference type="Proteomes" id="UP000729402">
    <property type="component" value="Unassembled WGS sequence"/>
</dbReference>
<keyword evidence="2" id="KW-0863">Zinc-finger</keyword>
<keyword evidence="7" id="KW-1185">Reference proteome</keyword>
<evidence type="ECO:0008006" key="8">
    <source>
        <dbReference type="Google" id="ProtNLM"/>
    </source>
</evidence>